<proteinExistence type="predicted"/>
<dbReference type="EMBL" id="FUKJ01000242">
    <property type="protein sequence ID" value="SJM93227.1"/>
    <property type="molecule type" value="Genomic_DNA"/>
</dbReference>
<evidence type="ECO:0000313" key="2">
    <source>
        <dbReference type="Proteomes" id="UP000195442"/>
    </source>
</evidence>
<reference evidence="2" key="1">
    <citation type="submission" date="2017-02" db="EMBL/GenBank/DDBJ databases">
        <authorList>
            <person name="Daims H."/>
        </authorList>
    </citation>
    <scope>NUCLEOTIDE SEQUENCE [LARGE SCALE GENOMIC DNA]</scope>
</reference>
<dbReference type="AlphaFoldDB" id="A0A1R4HAL7"/>
<name>A0A1R4HAL7_9GAMM</name>
<dbReference type="Proteomes" id="UP000195442">
    <property type="component" value="Unassembled WGS sequence"/>
</dbReference>
<organism evidence="1 2">
    <name type="scientific">Crenothrix polyspora</name>
    <dbReference type="NCBI Taxonomy" id="360316"/>
    <lineage>
        <taxon>Bacteria</taxon>
        <taxon>Pseudomonadati</taxon>
        <taxon>Pseudomonadota</taxon>
        <taxon>Gammaproteobacteria</taxon>
        <taxon>Methylococcales</taxon>
        <taxon>Crenotrichaceae</taxon>
        <taxon>Crenothrix</taxon>
    </lineage>
</organism>
<evidence type="ECO:0000313" key="1">
    <source>
        <dbReference type="EMBL" id="SJM93227.1"/>
    </source>
</evidence>
<keyword evidence="2" id="KW-1185">Reference proteome</keyword>
<protein>
    <submittedName>
        <fullName evidence="1">Uncharacterized protein</fullName>
    </submittedName>
</protein>
<gene>
    <name evidence="1" type="ORF">CRENPOLYSF2_3160002</name>
</gene>
<sequence length="115" mass="12713">MYFFRQFCLGFITVDVTIERQFIAIPLDMHSVRLNNSGVSSVFCLLHIPQGLGGVDGLLLFIGIGGVATNNYTSTVGLSDPHSDPLHTLFMELLLCVAGNRVRQNLRITRKCDSQ</sequence>
<accession>A0A1R4HAL7</accession>